<gene>
    <name evidence="8" type="ORF">DFQ12_2753</name>
</gene>
<evidence type="ECO:0000256" key="2">
    <source>
        <dbReference type="ARBA" id="ARBA00006275"/>
    </source>
</evidence>
<dbReference type="Gene3D" id="1.25.40.390">
    <property type="match status" value="1"/>
</dbReference>
<comment type="caution">
    <text evidence="8">The sequence shown here is derived from an EMBL/GenBank/DDBJ whole genome shotgun (WGS) entry which is preliminary data.</text>
</comment>
<dbReference type="InterPro" id="IPR033985">
    <property type="entry name" value="SusD-like_N"/>
</dbReference>
<sequence>MKITKIKLVYMLLGLSFINTSCKDKLDTVPTTAVTEEQIYKDTRGVATVVNGTWKYLNDTYFTYANPGYTSIMRTSDAMGSDVAVTTKYGYRDAYGFTELDNRRASRVSYFWTLFYKVIDNTNNVIAKVDGVTGEVAEKNFLKGQSKALRAFVYLNLASFYQFSYLKDKSAKSVPIYTEPSTLQTKGKPRASLEELYQQILKDLKDSEVLLASATKVEKYQISIDVVYGLLARTYLQIGEWKLAAEYANKAAAGHNLMSGSDYQAGFNDAQNSEWLWGHLQTTEQNTASYTFHYIDVSSSASYYYSFMADPYFKDLFDKDDVRYALFEWDGLKGREGFLRYKKFKMKTNQIGDIVYMRSAEMLLIEAEGYARAGEIEKAVAALNKLRQARNAKLFEGSDNAKLIAEILIERRKELWGEGFALSDIIRTQGKVTRKAFLNDKGEPIQVQVVDEEGKTKLVDGQGHRVIKFSDGSNFVNNSPYYLFAIPNTEYEQNPNL</sequence>
<accession>A0A420B760</accession>
<dbReference type="SUPFAM" id="SSF48452">
    <property type="entry name" value="TPR-like"/>
    <property type="match status" value="1"/>
</dbReference>
<proteinExistence type="inferred from homology"/>
<dbReference type="Pfam" id="PF07980">
    <property type="entry name" value="SusD_RagB"/>
    <property type="match status" value="1"/>
</dbReference>
<name>A0A420B760_SPHD1</name>
<comment type="similarity">
    <text evidence="2">Belongs to the SusD family.</text>
</comment>
<keyword evidence="4" id="KW-0472">Membrane</keyword>
<evidence type="ECO:0000313" key="9">
    <source>
        <dbReference type="Proteomes" id="UP000286246"/>
    </source>
</evidence>
<dbReference type="CDD" id="cd08977">
    <property type="entry name" value="SusD"/>
    <property type="match status" value="1"/>
</dbReference>
<dbReference type="InterPro" id="IPR011990">
    <property type="entry name" value="TPR-like_helical_dom_sf"/>
</dbReference>
<protein>
    <submittedName>
        <fullName evidence="8">SusD-like starch-binding protein associating with outer membrane</fullName>
    </submittedName>
</protein>
<keyword evidence="3" id="KW-0732">Signal</keyword>
<dbReference type="InterPro" id="IPR012944">
    <property type="entry name" value="SusD_RagB_dom"/>
</dbReference>
<dbReference type="AlphaFoldDB" id="A0A420B760"/>
<feature type="domain" description="RagB/SusD" evidence="6">
    <location>
        <begin position="341"/>
        <end position="497"/>
    </location>
</feature>
<evidence type="ECO:0000313" key="8">
    <source>
        <dbReference type="EMBL" id="RKE52513.1"/>
    </source>
</evidence>
<comment type="subcellular location">
    <subcellularLocation>
        <location evidence="1">Cell outer membrane</location>
    </subcellularLocation>
</comment>
<dbReference type="Pfam" id="PF14322">
    <property type="entry name" value="SusD-like_3"/>
    <property type="match status" value="1"/>
</dbReference>
<keyword evidence="5" id="KW-0998">Cell outer membrane</keyword>
<dbReference type="EMBL" id="RAPY01000002">
    <property type="protein sequence ID" value="RKE52513.1"/>
    <property type="molecule type" value="Genomic_DNA"/>
</dbReference>
<feature type="domain" description="SusD-like N-terminal" evidence="7">
    <location>
        <begin position="97"/>
        <end position="236"/>
    </location>
</feature>
<evidence type="ECO:0000259" key="7">
    <source>
        <dbReference type="Pfam" id="PF14322"/>
    </source>
</evidence>
<evidence type="ECO:0000259" key="6">
    <source>
        <dbReference type="Pfam" id="PF07980"/>
    </source>
</evidence>
<reference evidence="8 9" key="1">
    <citation type="submission" date="2018-09" db="EMBL/GenBank/DDBJ databases">
        <title>Genomic Encyclopedia of Type Strains, Phase III (KMG-III): the genomes of soil and plant-associated and newly described type strains.</title>
        <authorList>
            <person name="Whitman W."/>
        </authorList>
    </citation>
    <scope>NUCLEOTIDE SEQUENCE [LARGE SCALE GENOMIC DNA]</scope>
    <source>
        <strain evidence="8 9">CECT 7938</strain>
    </source>
</reference>
<dbReference type="Proteomes" id="UP000286246">
    <property type="component" value="Unassembled WGS sequence"/>
</dbReference>
<dbReference type="RefSeq" id="WP_208642548.1">
    <property type="nucleotide sequence ID" value="NZ_RAPY01000002.1"/>
</dbReference>
<evidence type="ECO:0000256" key="3">
    <source>
        <dbReference type="ARBA" id="ARBA00022729"/>
    </source>
</evidence>
<evidence type="ECO:0000256" key="4">
    <source>
        <dbReference type="ARBA" id="ARBA00023136"/>
    </source>
</evidence>
<dbReference type="GO" id="GO:0009279">
    <property type="term" value="C:cell outer membrane"/>
    <property type="evidence" value="ECO:0007669"/>
    <property type="project" value="UniProtKB-SubCell"/>
</dbReference>
<evidence type="ECO:0000256" key="1">
    <source>
        <dbReference type="ARBA" id="ARBA00004442"/>
    </source>
</evidence>
<keyword evidence="9" id="KW-1185">Reference proteome</keyword>
<evidence type="ECO:0000256" key="5">
    <source>
        <dbReference type="ARBA" id="ARBA00023237"/>
    </source>
</evidence>
<organism evidence="8 9">
    <name type="scientific">Sphingobacterium detergens</name>
    <dbReference type="NCBI Taxonomy" id="1145106"/>
    <lineage>
        <taxon>Bacteria</taxon>
        <taxon>Pseudomonadati</taxon>
        <taxon>Bacteroidota</taxon>
        <taxon>Sphingobacteriia</taxon>
        <taxon>Sphingobacteriales</taxon>
        <taxon>Sphingobacteriaceae</taxon>
        <taxon>Sphingobacterium</taxon>
    </lineage>
</organism>